<feature type="transmembrane region" description="Helical" evidence="7">
    <location>
        <begin position="141"/>
        <end position="164"/>
    </location>
</feature>
<reference evidence="9" key="2">
    <citation type="journal article" date="2024" name="Antonie Van Leeuwenhoek">
        <title>Roseihalotalea indica gen. nov., sp. nov., a halophilic Bacteroidetes from mesopelagic Southwest Indian Ocean with higher carbohydrate metabolic potential.</title>
        <authorList>
            <person name="Chen B."/>
            <person name="Zhang M."/>
            <person name="Lin D."/>
            <person name="Ye J."/>
            <person name="Tang K."/>
        </authorList>
    </citation>
    <scope>NUCLEOTIDE SEQUENCE</scope>
    <source>
        <strain evidence="9">TK19036</strain>
    </source>
</reference>
<dbReference type="GO" id="GO:0015297">
    <property type="term" value="F:antiporter activity"/>
    <property type="evidence" value="ECO:0007669"/>
    <property type="project" value="InterPro"/>
</dbReference>
<sequence length="432" mass="46594">MDKLAHHEVISLLLQISVMLGFGRIMAEVFRSLKQPAVVGEILAGIILGPTVLGMAFPEFSANLFLNEGPTAFALDGFIQMAVILLLFIAGLEVELHIVWQQGRQALLTSLFGLIVPLAIGFAATYFFPGFFNLENDSQRVVFALFIGTVLAITALPVIARVLMDLDLFKSHLGMLIIASAMINDLLGWLIFTIILSMMGSAAGMSVWQTMLLTIGFTIGMLTLGRGLVNATLPWVNRRLSWPGGALSISLVVCLLAAAFTESIGIHAIFGAFIIGVAVGDSHHFTERAKEILHHFINNIFAPLFFVSIGLHINFVDSFDLGLVLAVIVLAFLGKVTGAYIGARVGGIPQARALAVGFGMNTHGTLEVILGSIALEEGLINDQVFVAILVMVVFTIMTSSPLMKYCMRMDTSSQSENVLSSDEQPIEVSKEL</sequence>
<keyword evidence="2" id="KW-0813">Transport</keyword>
<keyword evidence="4 7" id="KW-1133">Transmembrane helix</keyword>
<evidence type="ECO:0000256" key="7">
    <source>
        <dbReference type="SAM" id="Phobius"/>
    </source>
</evidence>
<evidence type="ECO:0000256" key="6">
    <source>
        <dbReference type="ARBA" id="ARBA00023136"/>
    </source>
</evidence>
<dbReference type="Pfam" id="PF00999">
    <property type="entry name" value="Na_H_Exchanger"/>
    <property type="match status" value="1"/>
</dbReference>
<gene>
    <name evidence="9" type="ORF">K4G66_29115</name>
</gene>
<keyword evidence="5" id="KW-0406">Ion transport</keyword>
<reference evidence="9" key="1">
    <citation type="journal article" date="2023" name="Comput. Struct. Biotechnol. J.">
        <title>Discovery of a novel marine Bacteroidetes with a rich repertoire of carbohydrate-active enzymes.</title>
        <authorList>
            <person name="Chen B."/>
            <person name="Liu G."/>
            <person name="Chen Q."/>
            <person name="Wang H."/>
            <person name="Liu L."/>
            <person name="Tang K."/>
        </authorList>
    </citation>
    <scope>NUCLEOTIDE SEQUENCE</scope>
    <source>
        <strain evidence="9">TK19036</strain>
    </source>
</reference>
<keyword evidence="6 7" id="KW-0472">Membrane</keyword>
<evidence type="ECO:0000313" key="9">
    <source>
        <dbReference type="EMBL" id="WKN36426.1"/>
    </source>
</evidence>
<evidence type="ECO:0000259" key="8">
    <source>
        <dbReference type="Pfam" id="PF00999"/>
    </source>
</evidence>
<feature type="transmembrane region" description="Helical" evidence="7">
    <location>
        <begin position="176"/>
        <end position="200"/>
    </location>
</feature>
<evidence type="ECO:0000256" key="4">
    <source>
        <dbReference type="ARBA" id="ARBA00022989"/>
    </source>
</evidence>
<evidence type="ECO:0000256" key="2">
    <source>
        <dbReference type="ARBA" id="ARBA00022448"/>
    </source>
</evidence>
<accession>A0AA49GMD7</accession>
<proteinExistence type="predicted"/>
<feature type="domain" description="Cation/H+ exchanger transmembrane" evidence="8">
    <location>
        <begin position="29"/>
        <end position="402"/>
    </location>
</feature>
<feature type="transmembrane region" description="Helical" evidence="7">
    <location>
        <begin position="206"/>
        <end position="228"/>
    </location>
</feature>
<feature type="transmembrane region" description="Helical" evidence="7">
    <location>
        <begin position="106"/>
        <end position="129"/>
    </location>
</feature>
<dbReference type="InterPro" id="IPR038770">
    <property type="entry name" value="Na+/solute_symporter_sf"/>
</dbReference>
<organism evidence="9">
    <name type="scientific">Roseihalotalea indica</name>
    <dbReference type="NCBI Taxonomy" id="2867963"/>
    <lineage>
        <taxon>Bacteria</taxon>
        <taxon>Pseudomonadati</taxon>
        <taxon>Bacteroidota</taxon>
        <taxon>Cytophagia</taxon>
        <taxon>Cytophagales</taxon>
        <taxon>Catalimonadaceae</taxon>
        <taxon>Roseihalotalea</taxon>
    </lineage>
</organism>
<dbReference type="PANTHER" id="PTHR32468">
    <property type="entry name" value="CATION/H + ANTIPORTER"/>
    <property type="match status" value="1"/>
</dbReference>
<feature type="transmembrane region" description="Helical" evidence="7">
    <location>
        <begin position="321"/>
        <end position="341"/>
    </location>
</feature>
<dbReference type="InterPro" id="IPR050794">
    <property type="entry name" value="CPA2_transporter"/>
</dbReference>
<dbReference type="AlphaFoldDB" id="A0AA49GMD7"/>
<dbReference type="GO" id="GO:0016020">
    <property type="term" value="C:membrane"/>
    <property type="evidence" value="ECO:0007669"/>
    <property type="project" value="UniProtKB-SubCell"/>
</dbReference>
<evidence type="ECO:0000256" key="5">
    <source>
        <dbReference type="ARBA" id="ARBA00023065"/>
    </source>
</evidence>
<feature type="transmembrane region" description="Helical" evidence="7">
    <location>
        <begin position="37"/>
        <end position="57"/>
    </location>
</feature>
<dbReference type="Gene3D" id="1.20.1530.20">
    <property type="match status" value="1"/>
</dbReference>
<evidence type="ECO:0000256" key="1">
    <source>
        <dbReference type="ARBA" id="ARBA00004141"/>
    </source>
</evidence>
<evidence type="ECO:0000256" key="3">
    <source>
        <dbReference type="ARBA" id="ARBA00022692"/>
    </source>
</evidence>
<dbReference type="GO" id="GO:1902600">
    <property type="term" value="P:proton transmembrane transport"/>
    <property type="evidence" value="ECO:0007669"/>
    <property type="project" value="InterPro"/>
</dbReference>
<protein>
    <submittedName>
        <fullName evidence="9">Cation:proton antiporter</fullName>
    </submittedName>
</protein>
<feature type="transmembrane region" description="Helical" evidence="7">
    <location>
        <begin position="353"/>
        <end position="373"/>
    </location>
</feature>
<name>A0AA49GMD7_9BACT</name>
<feature type="transmembrane region" description="Helical" evidence="7">
    <location>
        <begin position="12"/>
        <end position="30"/>
    </location>
</feature>
<dbReference type="InterPro" id="IPR006153">
    <property type="entry name" value="Cation/H_exchanger_TM"/>
</dbReference>
<keyword evidence="3 7" id="KW-0812">Transmembrane</keyword>
<feature type="transmembrane region" description="Helical" evidence="7">
    <location>
        <begin position="296"/>
        <end position="315"/>
    </location>
</feature>
<feature type="transmembrane region" description="Helical" evidence="7">
    <location>
        <begin position="266"/>
        <end position="284"/>
    </location>
</feature>
<feature type="transmembrane region" description="Helical" evidence="7">
    <location>
        <begin position="240"/>
        <end position="260"/>
    </location>
</feature>
<feature type="transmembrane region" description="Helical" evidence="7">
    <location>
        <begin position="385"/>
        <end position="403"/>
    </location>
</feature>
<feature type="transmembrane region" description="Helical" evidence="7">
    <location>
        <begin position="77"/>
        <end position="94"/>
    </location>
</feature>
<dbReference type="PANTHER" id="PTHR32468:SF0">
    <property type="entry name" value="K(+)_H(+) ANTIPORTER 1"/>
    <property type="match status" value="1"/>
</dbReference>
<comment type="subcellular location">
    <subcellularLocation>
        <location evidence="1">Membrane</location>
        <topology evidence="1">Multi-pass membrane protein</topology>
    </subcellularLocation>
</comment>
<dbReference type="EMBL" id="CP120682">
    <property type="protein sequence ID" value="WKN36426.1"/>
    <property type="molecule type" value="Genomic_DNA"/>
</dbReference>